<dbReference type="EMBL" id="FTOT01000002">
    <property type="protein sequence ID" value="SIS81923.1"/>
    <property type="molecule type" value="Genomic_DNA"/>
</dbReference>
<keyword evidence="2" id="KW-1185">Reference proteome</keyword>
<evidence type="ECO:0000313" key="2">
    <source>
        <dbReference type="Proteomes" id="UP000186141"/>
    </source>
</evidence>
<proteinExistence type="predicted"/>
<protein>
    <submittedName>
        <fullName evidence="1">Uncharacterized protein</fullName>
    </submittedName>
</protein>
<accession>A0A1N7M7C2</accession>
<reference evidence="1 2" key="1">
    <citation type="submission" date="2017-01" db="EMBL/GenBank/DDBJ databases">
        <authorList>
            <person name="Mah S.A."/>
            <person name="Swanson W.J."/>
            <person name="Moy G.W."/>
            <person name="Vacquier V.D."/>
        </authorList>
    </citation>
    <scope>NUCLEOTIDE SEQUENCE [LARGE SCALE GENOMIC DNA]</scope>
    <source>
        <strain evidence="1 2">DSM 26375</strain>
    </source>
</reference>
<dbReference type="AlphaFoldDB" id="A0A1N7M7C2"/>
<evidence type="ECO:0000313" key="1">
    <source>
        <dbReference type="EMBL" id="SIS81923.1"/>
    </source>
</evidence>
<name>A0A1N7M7C2_9RHOB</name>
<gene>
    <name evidence="1" type="ORF">SAMN05421774_102470</name>
</gene>
<sequence>MQAARYAPGGQPELMLITSINDRSGEGAHSALVINASERVLFDPAGNWDSRYAPERNDVRYGFTPQMQASYFAFQSHGPYHAVIQRIPVSGEAAELALQLAKSNGPVPDAFCASATSGILRQLPGFGNVTSTMFPRRLMESVADMPGVQTTVEFGSPDEADPNRVPKMSPVIVAATGIRPGA</sequence>
<organism evidence="1 2">
    <name type="scientific">Gemmobacter megaterium</name>
    <dbReference type="NCBI Taxonomy" id="1086013"/>
    <lineage>
        <taxon>Bacteria</taxon>
        <taxon>Pseudomonadati</taxon>
        <taxon>Pseudomonadota</taxon>
        <taxon>Alphaproteobacteria</taxon>
        <taxon>Rhodobacterales</taxon>
        <taxon>Paracoccaceae</taxon>
        <taxon>Gemmobacter</taxon>
    </lineage>
</organism>
<dbReference type="STRING" id="1086013.SAMN05421774_102470"/>
<dbReference type="Proteomes" id="UP000186141">
    <property type="component" value="Unassembled WGS sequence"/>
</dbReference>